<feature type="domain" description="Major facilitator superfamily (MFS) profile" evidence="5">
    <location>
        <begin position="24"/>
        <end position="388"/>
    </location>
</feature>
<dbReference type="Pfam" id="PF07690">
    <property type="entry name" value="MFS_1"/>
    <property type="match status" value="1"/>
</dbReference>
<keyword evidence="1 4" id="KW-0812">Transmembrane</keyword>
<keyword evidence="2 4" id="KW-1133">Transmembrane helix</keyword>
<evidence type="ECO:0000313" key="6">
    <source>
        <dbReference type="EMBL" id="NSX54139.1"/>
    </source>
</evidence>
<reference evidence="6 7" key="1">
    <citation type="submission" date="2020-06" db="EMBL/GenBank/DDBJ databases">
        <title>Sulfitobacter algicola sp. nov., isolated from green algae.</title>
        <authorList>
            <person name="Wang C."/>
        </authorList>
    </citation>
    <scope>NUCLEOTIDE SEQUENCE [LARGE SCALE GENOMIC DNA]</scope>
    <source>
        <strain evidence="6 7">1151</strain>
    </source>
</reference>
<gene>
    <name evidence="6" type="ORF">HRQ87_04925</name>
</gene>
<evidence type="ECO:0000256" key="3">
    <source>
        <dbReference type="ARBA" id="ARBA00023136"/>
    </source>
</evidence>
<dbReference type="InterPro" id="IPR020846">
    <property type="entry name" value="MFS_dom"/>
</dbReference>
<feature type="transmembrane region" description="Helical" evidence="4">
    <location>
        <begin position="179"/>
        <end position="198"/>
    </location>
</feature>
<organism evidence="6 7">
    <name type="scientific">Parasulfitobacter algicola</name>
    <dbReference type="NCBI Taxonomy" id="2614809"/>
    <lineage>
        <taxon>Bacteria</taxon>
        <taxon>Pseudomonadati</taxon>
        <taxon>Pseudomonadota</taxon>
        <taxon>Alphaproteobacteria</taxon>
        <taxon>Rhodobacterales</taxon>
        <taxon>Roseobacteraceae</taxon>
        <taxon>Parasulfitobacter</taxon>
    </lineage>
</organism>
<evidence type="ECO:0000256" key="2">
    <source>
        <dbReference type="ARBA" id="ARBA00022989"/>
    </source>
</evidence>
<feature type="transmembrane region" description="Helical" evidence="4">
    <location>
        <begin position="114"/>
        <end position="135"/>
    </location>
</feature>
<feature type="transmembrane region" description="Helical" evidence="4">
    <location>
        <begin position="90"/>
        <end position="108"/>
    </location>
</feature>
<sequence>MVDAPCTIRSADPMTCYVKTNWILILILWAAGLLAAAQFGKISLALAEVSVVYAQTQTMLSLAVSVMGVIGVIFGAVVGILVARQGARRAVLFALGLGALMSLLQSALPPLPIFFVSRLIEGVSHLVLVVAIPTLMIQISAPRHYSIVMGLWGMFFGVGFAATAYVLPGIYGVGGVPAIFAVHAAGMATLALVLWPLLPRAAREDIPLNWIALHLSLYGNPRVIAPAFGFFWHTLMFVALLTFLPDLISDMPWVATALPLIALCGTFSVGFLTRYIRPDQIAVISFVGTAVLMGISGGSLWIILPAFFVIGLLPGASFASIPYYNHTQTDVARANGAMAQLGNLGTSTGTPIYALVIADFGFPGLTVLTTVLCVAGILCLVIIRKKIVRMGE</sequence>
<feature type="transmembrane region" description="Helical" evidence="4">
    <location>
        <begin position="251"/>
        <end position="272"/>
    </location>
</feature>
<dbReference type="RefSeq" id="WP_174135854.1">
    <property type="nucleotide sequence ID" value="NZ_JABUFE010000002.1"/>
</dbReference>
<feature type="transmembrane region" description="Helical" evidence="4">
    <location>
        <begin position="360"/>
        <end position="383"/>
    </location>
</feature>
<feature type="transmembrane region" description="Helical" evidence="4">
    <location>
        <begin position="223"/>
        <end position="245"/>
    </location>
</feature>
<protein>
    <submittedName>
        <fullName evidence="6">MFS transporter</fullName>
    </submittedName>
</protein>
<evidence type="ECO:0000259" key="5">
    <source>
        <dbReference type="PROSITE" id="PS50850"/>
    </source>
</evidence>
<dbReference type="Proteomes" id="UP000777935">
    <property type="component" value="Unassembled WGS sequence"/>
</dbReference>
<dbReference type="EMBL" id="JABUFE010000002">
    <property type="protein sequence ID" value="NSX54139.1"/>
    <property type="molecule type" value="Genomic_DNA"/>
</dbReference>
<feature type="transmembrane region" description="Helical" evidence="4">
    <location>
        <begin position="21"/>
        <end position="39"/>
    </location>
</feature>
<proteinExistence type="predicted"/>
<dbReference type="Gene3D" id="1.20.1250.20">
    <property type="entry name" value="MFS general substrate transporter like domains"/>
    <property type="match status" value="1"/>
</dbReference>
<evidence type="ECO:0000256" key="1">
    <source>
        <dbReference type="ARBA" id="ARBA00022692"/>
    </source>
</evidence>
<dbReference type="SUPFAM" id="SSF103473">
    <property type="entry name" value="MFS general substrate transporter"/>
    <property type="match status" value="1"/>
</dbReference>
<dbReference type="PROSITE" id="PS50850">
    <property type="entry name" value="MFS"/>
    <property type="match status" value="1"/>
</dbReference>
<dbReference type="InterPro" id="IPR011701">
    <property type="entry name" value="MFS"/>
</dbReference>
<keyword evidence="7" id="KW-1185">Reference proteome</keyword>
<name>A0ABX2IMN5_9RHOB</name>
<feature type="transmembrane region" description="Helical" evidence="4">
    <location>
        <begin position="59"/>
        <end position="83"/>
    </location>
</feature>
<dbReference type="InterPro" id="IPR036259">
    <property type="entry name" value="MFS_trans_sf"/>
</dbReference>
<evidence type="ECO:0000256" key="4">
    <source>
        <dbReference type="SAM" id="Phobius"/>
    </source>
</evidence>
<feature type="transmembrane region" description="Helical" evidence="4">
    <location>
        <begin position="147"/>
        <end position="167"/>
    </location>
</feature>
<feature type="transmembrane region" description="Helical" evidence="4">
    <location>
        <begin position="284"/>
        <end position="313"/>
    </location>
</feature>
<comment type="caution">
    <text evidence="6">The sequence shown here is derived from an EMBL/GenBank/DDBJ whole genome shotgun (WGS) entry which is preliminary data.</text>
</comment>
<evidence type="ECO:0000313" key="7">
    <source>
        <dbReference type="Proteomes" id="UP000777935"/>
    </source>
</evidence>
<accession>A0ABX2IMN5</accession>
<keyword evidence="3 4" id="KW-0472">Membrane</keyword>